<protein>
    <recommendedName>
        <fullName evidence="3">RASGRP2</fullName>
    </recommendedName>
</protein>
<proteinExistence type="predicted"/>
<dbReference type="Proteomes" id="UP000694380">
    <property type="component" value="Unplaced"/>
</dbReference>
<organism evidence="1 2">
    <name type="scientific">Chrysemys picta bellii</name>
    <name type="common">Western painted turtle</name>
    <name type="synonym">Emys bellii</name>
    <dbReference type="NCBI Taxonomy" id="8478"/>
    <lineage>
        <taxon>Eukaryota</taxon>
        <taxon>Metazoa</taxon>
        <taxon>Chordata</taxon>
        <taxon>Craniata</taxon>
        <taxon>Vertebrata</taxon>
        <taxon>Euteleostomi</taxon>
        <taxon>Archelosauria</taxon>
        <taxon>Testudinata</taxon>
        <taxon>Testudines</taxon>
        <taxon>Cryptodira</taxon>
        <taxon>Durocryptodira</taxon>
        <taxon>Testudinoidea</taxon>
        <taxon>Emydidae</taxon>
        <taxon>Chrysemys</taxon>
    </lineage>
</organism>
<dbReference type="GeneTree" id="ENSGT00940000160483"/>
<name>A0A8C3PD61_CHRPI</name>
<dbReference type="Ensembl" id="ENSCPBT00000039904.1">
    <property type="protein sequence ID" value="ENSCPBP00000034011.1"/>
    <property type="gene ID" value="ENSCPBG00000023760.1"/>
</dbReference>
<evidence type="ECO:0000313" key="2">
    <source>
        <dbReference type="Proteomes" id="UP000694380"/>
    </source>
</evidence>
<evidence type="ECO:0008006" key="3">
    <source>
        <dbReference type="Google" id="ProtNLM"/>
    </source>
</evidence>
<reference evidence="1" key="1">
    <citation type="submission" date="2025-08" db="UniProtKB">
        <authorList>
            <consortium name="Ensembl"/>
        </authorList>
    </citation>
    <scope>IDENTIFICATION</scope>
</reference>
<reference evidence="1" key="2">
    <citation type="submission" date="2025-09" db="UniProtKB">
        <authorList>
            <consortium name="Ensembl"/>
        </authorList>
    </citation>
    <scope>IDENTIFICATION</scope>
</reference>
<evidence type="ECO:0000313" key="1">
    <source>
        <dbReference type="Ensembl" id="ENSCPBP00000034011.1"/>
    </source>
</evidence>
<dbReference type="Gene3D" id="1.20.870.10">
    <property type="entry name" value="Son of sevenless (SoS) protein Chain: S domain 1"/>
    <property type="match status" value="1"/>
</dbReference>
<dbReference type="AlphaFoldDB" id="A0A8C3PD61"/>
<dbReference type="InterPro" id="IPR023578">
    <property type="entry name" value="Ras_GEF_dom_sf"/>
</dbReference>
<sequence>MSGTLDLDKGCTVEELLQGCIEAFDDEGKVRDPQLVRMFLMMHPWYIPSSQLAAKLLHIYPCEPSTPLPAPPSLIHPPTCLEATYCPHFPPGHPLPSQSTYPWLVRTELAYSSSWVSPQLGLTRGPLQDRGVRIHFNNTSDQQGGIGCACEGRRQSG</sequence>
<dbReference type="SUPFAM" id="SSF48366">
    <property type="entry name" value="Ras GEF"/>
    <property type="match status" value="1"/>
</dbReference>
<keyword evidence="2" id="KW-1185">Reference proteome</keyword>
<accession>A0A8C3PD61</accession>